<sequence>MRNLTAKFSATFITIMVASSIIAFFLSNYYYQHILKPLNDEKNTKIAVEIATFAEKHPEIHIDDYLDQVSRTGYQIYLVSQQEEEQFFGTPYRVKYLPKKTIEDVLSGKTYHGIEQFPTGTFITGFFANELINTIGVPLTIGGHHYAMFVRPDIKLLFNEMHVLFGWLLLLTILLSILFVMISTKFLIKPIHTLTNATKKLKRGDFSIELDIHRHDEIGQLALHFTDMAHKLERMIELRKEFTSNITHDIQSPLSNIKGYIQLLQNDSLREEERQQYLQIIESETNRLSKMTKQLLILNSLEQSKDLLKKKKYNVAHQLKDLIRSYQWKTYEQNIMISYSLPDTMIMADPELLQHVWENLFTNAMKYNHDGGSIDITLAENETNIIISFKDTGIGLSDEEKERIFDRFYRVDASRSKKVEGTGLGLSIVQSVIMLHNGKIHVESTKEEGTTFIIHLPKL</sequence>
<dbReference type="Pfam" id="PF00672">
    <property type="entry name" value="HAMP"/>
    <property type="match status" value="1"/>
</dbReference>
<keyword evidence="21" id="KW-1185">Reference proteome</keyword>
<comment type="subcellular location">
    <subcellularLocation>
        <location evidence="2">Cell membrane</location>
        <topology evidence="2">Multi-pass membrane protein</topology>
    </subcellularLocation>
</comment>
<feature type="domain" description="HAMP" evidence="19">
    <location>
        <begin position="185"/>
        <end position="237"/>
    </location>
</feature>
<dbReference type="GO" id="GO:0005886">
    <property type="term" value="C:plasma membrane"/>
    <property type="evidence" value="ECO:0007669"/>
    <property type="project" value="UniProtKB-SubCell"/>
</dbReference>
<keyword evidence="5" id="KW-0597">Phosphoprotein</keyword>
<reference evidence="20" key="1">
    <citation type="submission" date="2023-07" db="EMBL/GenBank/DDBJ databases">
        <title>Genomic Encyclopedia of Type Strains, Phase IV (KMG-IV): sequencing the most valuable type-strain genomes for metagenomic binning, comparative biology and taxonomic classification.</title>
        <authorList>
            <person name="Goeker M."/>
        </authorList>
    </citation>
    <scope>NUCLEOTIDE SEQUENCE</scope>
    <source>
        <strain evidence="20">DSM 23947</strain>
    </source>
</reference>
<dbReference type="AlphaFoldDB" id="A0AAJ1T1A6"/>
<dbReference type="Proteomes" id="UP001237207">
    <property type="component" value="Unassembled WGS sequence"/>
</dbReference>
<keyword evidence="8" id="KW-0547">Nucleotide-binding</keyword>
<evidence type="ECO:0000256" key="9">
    <source>
        <dbReference type="ARBA" id="ARBA00022777"/>
    </source>
</evidence>
<evidence type="ECO:0000259" key="19">
    <source>
        <dbReference type="PROSITE" id="PS50885"/>
    </source>
</evidence>
<dbReference type="PROSITE" id="PS50885">
    <property type="entry name" value="HAMP"/>
    <property type="match status" value="1"/>
</dbReference>
<protein>
    <recommendedName>
        <fullName evidence="16">Heme sensor protein HssS</fullName>
        <ecNumber evidence="3">2.7.13.3</ecNumber>
    </recommendedName>
</protein>
<comment type="caution">
    <text evidence="20">The sequence shown here is derived from an EMBL/GenBank/DDBJ whole genome shotgun (WGS) entry which is preliminary data.</text>
</comment>
<evidence type="ECO:0000256" key="1">
    <source>
        <dbReference type="ARBA" id="ARBA00000085"/>
    </source>
</evidence>
<evidence type="ECO:0000256" key="10">
    <source>
        <dbReference type="ARBA" id="ARBA00022840"/>
    </source>
</evidence>
<keyword evidence="13" id="KW-0843">Virulence</keyword>
<dbReference type="CDD" id="cd00082">
    <property type="entry name" value="HisKA"/>
    <property type="match status" value="1"/>
</dbReference>
<gene>
    <name evidence="20" type="ORF">J2S13_003229</name>
</gene>
<dbReference type="GO" id="GO:0000155">
    <property type="term" value="F:phosphorelay sensor kinase activity"/>
    <property type="evidence" value="ECO:0007669"/>
    <property type="project" value="InterPro"/>
</dbReference>
<dbReference type="PANTHER" id="PTHR45528">
    <property type="entry name" value="SENSOR HISTIDINE KINASE CPXA"/>
    <property type="match status" value="1"/>
</dbReference>
<keyword evidence="11 17" id="KW-1133">Transmembrane helix</keyword>
<dbReference type="EC" id="2.7.13.3" evidence="3"/>
<name>A0AAJ1T1A6_9BACI</name>
<evidence type="ECO:0000256" key="17">
    <source>
        <dbReference type="SAM" id="Phobius"/>
    </source>
</evidence>
<organism evidence="20 21">
    <name type="scientific">Oikeobacillus pervagus</name>
    <dbReference type="NCBI Taxonomy" id="1325931"/>
    <lineage>
        <taxon>Bacteria</taxon>
        <taxon>Bacillati</taxon>
        <taxon>Bacillota</taxon>
        <taxon>Bacilli</taxon>
        <taxon>Bacillales</taxon>
        <taxon>Bacillaceae</taxon>
        <taxon>Oikeobacillus</taxon>
    </lineage>
</organism>
<dbReference type="RefSeq" id="WP_307258822.1">
    <property type="nucleotide sequence ID" value="NZ_JAUSUC010000071.1"/>
</dbReference>
<dbReference type="InterPro" id="IPR004358">
    <property type="entry name" value="Sig_transdc_His_kin-like_C"/>
</dbReference>
<dbReference type="SMART" id="SM00387">
    <property type="entry name" value="HATPase_c"/>
    <property type="match status" value="1"/>
</dbReference>
<dbReference type="SUPFAM" id="SSF55874">
    <property type="entry name" value="ATPase domain of HSP90 chaperone/DNA topoisomerase II/histidine kinase"/>
    <property type="match status" value="1"/>
</dbReference>
<evidence type="ECO:0000256" key="11">
    <source>
        <dbReference type="ARBA" id="ARBA00022989"/>
    </source>
</evidence>
<dbReference type="SUPFAM" id="SSF47384">
    <property type="entry name" value="Homodimeric domain of signal transducing histidine kinase"/>
    <property type="match status" value="1"/>
</dbReference>
<evidence type="ECO:0000256" key="5">
    <source>
        <dbReference type="ARBA" id="ARBA00022553"/>
    </source>
</evidence>
<dbReference type="GO" id="GO:0005524">
    <property type="term" value="F:ATP binding"/>
    <property type="evidence" value="ECO:0007669"/>
    <property type="project" value="UniProtKB-KW"/>
</dbReference>
<evidence type="ECO:0000256" key="12">
    <source>
        <dbReference type="ARBA" id="ARBA00023012"/>
    </source>
</evidence>
<dbReference type="Gene3D" id="6.10.340.10">
    <property type="match status" value="1"/>
</dbReference>
<dbReference type="SMART" id="SM00304">
    <property type="entry name" value="HAMP"/>
    <property type="match status" value="1"/>
</dbReference>
<dbReference type="PRINTS" id="PR00344">
    <property type="entry name" value="BCTRLSENSOR"/>
</dbReference>
<evidence type="ECO:0000256" key="13">
    <source>
        <dbReference type="ARBA" id="ARBA00023026"/>
    </source>
</evidence>
<evidence type="ECO:0000313" key="20">
    <source>
        <dbReference type="EMBL" id="MDQ0216745.1"/>
    </source>
</evidence>
<dbReference type="Pfam" id="PF02518">
    <property type="entry name" value="HATPase_c"/>
    <property type="match status" value="1"/>
</dbReference>
<dbReference type="InterPro" id="IPR003594">
    <property type="entry name" value="HATPase_dom"/>
</dbReference>
<keyword evidence="4" id="KW-1003">Cell membrane</keyword>
<comment type="function">
    <text evidence="15">Member of the two-component regulatory system HssS/HssR involved in intracellular heme homeostasis and tempering of staphylococcal virulence. HssS functions as a heme sensor histidine kinase which is autophosphorylated at a histidine residue and transfers its phosphate group to an aspartate residue of HssR. HssR/HssS activates the expression of hrtAB, an efflux pump, in response to extracellular heme, hemin, hemoglobin or blood.</text>
</comment>
<evidence type="ECO:0000256" key="3">
    <source>
        <dbReference type="ARBA" id="ARBA00012438"/>
    </source>
</evidence>
<keyword evidence="6" id="KW-0808">Transferase</keyword>
<dbReference type="Gene3D" id="1.10.287.130">
    <property type="match status" value="1"/>
</dbReference>
<dbReference type="EMBL" id="JAUSUC010000071">
    <property type="protein sequence ID" value="MDQ0216745.1"/>
    <property type="molecule type" value="Genomic_DNA"/>
</dbReference>
<keyword evidence="14 17" id="KW-0472">Membrane</keyword>
<keyword evidence="12" id="KW-0902">Two-component regulatory system</keyword>
<dbReference type="InterPro" id="IPR050398">
    <property type="entry name" value="HssS/ArlS-like"/>
</dbReference>
<evidence type="ECO:0000256" key="6">
    <source>
        <dbReference type="ARBA" id="ARBA00022679"/>
    </source>
</evidence>
<evidence type="ECO:0000256" key="15">
    <source>
        <dbReference type="ARBA" id="ARBA00037219"/>
    </source>
</evidence>
<dbReference type="InterPro" id="IPR005467">
    <property type="entry name" value="His_kinase_dom"/>
</dbReference>
<evidence type="ECO:0000256" key="7">
    <source>
        <dbReference type="ARBA" id="ARBA00022692"/>
    </source>
</evidence>
<feature type="transmembrane region" description="Helical" evidence="17">
    <location>
        <begin position="12"/>
        <end position="31"/>
    </location>
</feature>
<dbReference type="FunFam" id="1.10.287.130:FF:000001">
    <property type="entry name" value="Two-component sensor histidine kinase"/>
    <property type="match status" value="1"/>
</dbReference>
<dbReference type="FunFam" id="3.30.565.10:FF:000006">
    <property type="entry name" value="Sensor histidine kinase WalK"/>
    <property type="match status" value="1"/>
</dbReference>
<dbReference type="InterPro" id="IPR003660">
    <property type="entry name" value="HAMP_dom"/>
</dbReference>
<dbReference type="InterPro" id="IPR036890">
    <property type="entry name" value="HATPase_C_sf"/>
</dbReference>
<dbReference type="InterPro" id="IPR036097">
    <property type="entry name" value="HisK_dim/P_sf"/>
</dbReference>
<accession>A0AAJ1T1A6</accession>
<evidence type="ECO:0000256" key="14">
    <source>
        <dbReference type="ARBA" id="ARBA00023136"/>
    </source>
</evidence>
<evidence type="ECO:0000256" key="4">
    <source>
        <dbReference type="ARBA" id="ARBA00022475"/>
    </source>
</evidence>
<keyword evidence="10" id="KW-0067">ATP-binding</keyword>
<evidence type="ECO:0000256" key="2">
    <source>
        <dbReference type="ARBA" id="ARBA00004651"/>
    </source>
</evidence>
<feature type="domain" description="Histidine kinase" evidence="18">
    <location>
        <begin position="245"/>
        <end position="459"/>
    </location>
</feature>
<dbReference type="InterPro" id="IPR003661">
    <property type="entry name" value="HisK_dim/P_dom"/>
</dbReference>
<dbReference type="PANTHER" id="PTHR45528:SF11">
    <property type="entry name" value="HISTIDINE KINASE"/>
    <property type="match status" value="1"/>
</dbReference>
<dbReference type="CDD" id="cd06225">
    <property type="entry name" value="HAMP"/>
    <property type="match status" value="1"/>
</dbReference>
<comment type="catalytic activity">
    <reaction evidence="1">
        <text>ATP + protein L-histidine = ADP + protein N-phospho-L-histidine.</text>
        <dbReference type="EC" id="2.7.13.3"/>
    </reaction>
</comment>
<dbReference type="Pfam" id="PF00512">
    <property type="entry name" value="HisKA"/>
    <property type="match status" value="1"/>
</dbReference>
<dbReference type="PROSITE" id="PS50109">
    <property type="entry name" value="HIS_KIN"/>
    <property type="match status" value="1"/>
</dbReference>
<dbReference type="SUPFAM" id="SSF158472">
    <property type="entry name" value="HAMP domain-like"/>
    <property type="match status" value="1"/>
</dbReference>
<evidence type="ECO:0000256" key="8">
    <source>
        <dbReference type="ARBA" id="ARBA00022741"/>
    </source>
</evidence>
<dbReference type="SMART" id="SM00388">
    <property type="entry name" value="HisKA"/>
    <property type="match status" value="1"/>
</dbReference>
<keyword evidence="9 20" id="KW-0418">Kinase</keyword>
<proteinExistence type="predicted"/>
<evidence type="ECO:0000313" key="21">
    <source>
        <dbReference type="Proteomes" id="UP001237207"/>
    </source>
</evidence>
<keyword evidence="7 17" id="KW-0812">Transmembrane</keyword>
<feature type="transmembrane region" description="Helical" evidence="17">
    <location>
        <begin position="164"/>
        <end position="182"/>
    </location>
</feature>
<evidence type="ECO:0000259" key="18">
    <source>
        <dbReference type="PROSITE" id="PS50109"/>
    </source>
</evidence>
<dbReference type="Gene3D" id="3.30.565.10">
    <property type="entry name" value="Histidine kinase-like ATPase, C-terminal domain"/>
    <property type="match status" value="1"/>
</dbReference>
<evidence type="ECO:0000256" key="16">
    <source>
        <dbReference type="ARBA" id="ARBA00040841"/>
    </source>
</evidence>